<dbReference type="PANTHER" id="PTHR11516">
    <property type="entry name" value="PYRUVATE DEHYDROGENASE E1 COMPONENT, ALPHA SUBUNIT BACTERIAL AND ORGANELLAR"/>
    <property type="match status" value="1"/>
</dbReference>
<dbReference type="GO" id="GO:0004739">
    <property type="term" value="F:pyruvate dehydrogenase (acetyl-transferring) activity"/>
    <property type="evidence" value="ECO:0007669"/>
    <property type="project" value="TreeGrafter"/>
</dbReference>
<dbReference type="CDD" id="cd02000">
    <property type="entry name" value="TPP_E1_PDC_ADC_BCADC"/>
    <property type="match status" value="1"/>
</dbReference>
<proteinExistence type="predicted"/>
<keyword evidence="3" id="KW-0786">Thiamine pyrophosphate</keyword>
<dbReference type="Gene3D" id="3.40.50.970">
    <property type="match status" value="1"/>
</dbReference>
<evidence type="ECO:0000256" key="2">
    <source>
        <dbReference type="ARBA" id="ARBA00023002"/>
    </source>
</evidence>
<gene>
    <name evidence="5" type="primary">acoA_4</name>
    <name evidence="5" type="ORF">SDC9_16356</name>
</gene>
<evidence type="ECO:0000256" key="3">
    <source>
        <dbReference type="ARBA" id="ARBA00023052"/>
    </source>
</evidence>
<evidence type="ECO:0000259" key="4">
    <source>
        <dbReference type="Pfam" id="PF00676"/>
    </source>
</evidence>
<evidence type="ECO:0000313" key="5">
    <source>
        <dbReference type="EMBL" id="MPL70598.1"/>
    </source>
</evidence>
<protein>
    <submittedName>
        <fullName evidence="5">Acetoin:2,6-dichlorophenolindophenol oxidoreductase subunit alpha</fullName>
        <ecNumber evidence="5">1.1.1.-</ecNumber>
    </submittedName>
</protein>
<feature type="domain" description="Dehydrogenase E1 component" evidence="4">
    <location>
        <begin position="14"/>
        <end position="310"/>
    </location>
</feature>
<dbReference type="SUPFAM" id="SSF52518">
    <property type="entry name" value="Thiamin diphosphate-binding fold (THDP-binding)"/>
    <property type="match status" value="1"/>
</dbReference>
<dbReference type="GO" id="GO:0006086">
    <property type="term" value="P:pyruvate decarboxylation to acetyl-CoA"/>
    <property type="evidence" value="ECO:0007669"/>
    <property type="project" value="TreeGrafter"/>
</dbReference>
<dbReference type="InterPro" id="IPR001017">
    <property type="entry name" value="DH_E1"/>
</dbReference>
<evidence type="ECO:0000256" key="1">
    <source>
        <dbReference type="ARBA" id="ARBA00001964"/>
    </source>
</evidence>
<dbReference type="Pfam" id="PF00676">
    <property type="entry name" value="E1_dh"/>
    <property type="match status" value="1"/>
</dbReference>
<dbReference type="PANTHER" id="PTHR11516:SF60">
    <property type="entry name" value="PYRUVATE DEHYDROGENASE E1 COMPONENT SUBUNIT ALPHA"/>
    <property type="match status" value="1"/>
</dbReference>
<name>A0A644TUC7_9ZZZZ</name>
<sequence length="320" mass="35327">MSIPKAQLPELYRRLYLCRQFENVTIKLFTNNELPGFLHSQLGQEAIPVAISACLAEGDFMQPTHRGHADMLSKGMDPRKMMAELYAKKTGYNQGKGGSMHMASIKEGILGATGIVGSGPVISIGVALALKMDKKPNVIVSFFGDGATNEGSVHEAINMAALWNLPIVFVIQNNQFAESTPRKDHQKVDDISIRAEGYGIDGYTCDGNDLFAVYEVASKAIKKARTGKGPSLINAVTYRILGHYVGDPGNLYRDKEEVENAKKKDPLQMFKRKLTEMKALDAAEFKRIESEVDALLEEAVTFARESPEPQDEELMAYIYS</sequence>
<dbReference type="InterPro" id="IPR050642">
    <property type="entry name" value="PDH_E1_Alpha_Subunit"/>
</dbReference>
<dbReference type="EMBL" id="VSSQ01000054">
    <property type="protein sequence ID" value="MPL70598.1"/>
    <property type="molecule type" value="Genomic_DNA"/>
</dbReference>
<dbReference type="InterPro" id="IPR029061">
    <property type="entry name" value="THDP-binding"/>
</dbReference>
<dbReference type="AlphaFoldDB" id="A0A644TUC7"/>
<comment type="cofactor">
    <cofactor evidence="1">
        <name>thiamine diphosphate</name>
        <dbReference type="ChEBI" id="CHEBI:58937"/>
    </cofactor>
</comment>
<comment type="caution">
    <text evidence="5">The sequence shown here is derived from an EMBL/GenBank/DDBJ whole genome shotgun (WGS) entry which is preliminary data.</text>
</comment>
<keyword evidence="2 5" id="KW-0560">Oxidoreductase</keyword>
<dbReference type="EC" id="1.1.1.-" evidence="5"/>
<accession>A0A644TUC7</accession>
<organism evidence="5">
    <name type="scientific">bioreactor metagenome</name>
    <dbReference type="NCBI Taxonomy" id="1076179"/>
    <lineage>
        <taxon>unclassified sequences</taxon>
        <taxon>metagenomes</taxon>
        <taxon>ecological metagenomes</taxon>
    </lineage>
</organism>
<reference evidence="5" key="1">
    <citation type="submission" date="2019-08" db="EMBL/GenBank/DDBJ databases">
        <authorList>
            <person name="Kucharzyk K."/>
            <person name="Murdoch R.W."/>
            <person name="Higgins S."/>
            <person name="Loffler F."/>
        </authorList>
    </citation>
    <scope>NUCLEOTIDE SEQUENCE</scope>
</reference>